<dbReference type="GO" id="GO:0036064">
    <property type="term" value="C:ciliary basal body"/>
    <property type="evidence" value="ECO:0007669"/>
    <property type="project" value="TreeGrafter"/>
</dbReference>
<evidence type="ECO:0000313" key="3">
    <source>
        <dbReference type="Proteomes" id="UP000625711"/>
    </source>
</evidence>
<protein>
    <submittedName>
        <fullName evidence="2">Uncharacterized protein</fullName>
    </submittedName>
</protein>
<feature type="region of interest" description="Disordered" evidence="1">
    <location>
        <begin position="109"/>
        <end position="142"/>
    </location>
</feature>
<dbReference type="GO" id="GO:0005930">
    <property type="term" value="C:axoneme"/>
    <property type="evidence" value="ECO:0007669"/>
    <property type="project" value="TreeGrafter"/>
</dbReference>
<dbReference type="OrthoDB" id="6263678at2759"/>
<dbReference type="PANTHER" id="PTHR14917:SF4">
    <property type="entry name" value="SPERMATOGENESIS-ASSOCIATED 7"/>
    <property type="match status" value="1"/>
</dbReference>
<gene>
    <name evidence="2" type="ORF">GWI33_008252</name>
</gene>
<dbReference type="PANTHER" id="PTHR14917">
    <property type="entry name" value="SPERMATOGENESIS-ASSOCIATED PROTEIN 7"/>
    <property type="match status" value="1"/>
</dbReference>
<dbReference type="Proteomes" id="UP000625711">
    <property type="component" value="Unassembled WGS sequence"/>
</dbReference>
<proteinExistence type="predicted"/>
<keyword evidence="3" id="KW-1185">Reference proteome</keyword>
<dbReference type="Pfam" id="PF15244">
    <property type="entry name" value="HSD3"/>
    <property type="match status" value="1"/>
</dbReference>
<name>A0A834MCC8_RHYFE</name>
<sequence>MPKIICRKFLNSLLKSPMAMNTLDKHLKSSTNERLRKIYSTRRNMTKHVGQIKRHNCLSCGTKSETFLKKQEPLCRPATRRNPNIASKEMIPARPLSVGAPRKCIKRNKYRHIPRPSLSTPTNDDNDEHTEEKTEIESAKDEESYIELLEELKTDNELNEKDINTLESPKVKSTKSFLKSSSEDHQYLLFLLRITEDIIVNDFYSNNDIKQVFRLHIEANRERLNLEKMHFHIANLCKELNINCPEYELSDTIDDDHSLRKPCNSYMNNDAFKSCPECSLLRTSSLHKLASDIDNDGIVNPEIDQMSISPSLLRVLEKLSLSRVTECTEPVPSVSTVESPNISTYSANCEKSPLDFDIFFKELNSKETTSQGHSSEEILGPQDTEKLITQESPLVESNSLIANEKNYKDSTLAEHESNELLKDQPDKQVECVQIEEDKMSCSSIKDEGSVVNCVFLNNNISEETPPSKCSSILPTKSADSVIDNEKIHIVNKNNEKPLQIEPSGLFGSKPSIAINMESKVKVVINGDVKDEDYVMVNGPVYILKALLQSDSKLIIFQENPANDHRRNSVKSVDSNSSHRTFTVETNRDNDVPAMGDDRVDQGIQFNGSIHSLEMENSLENILQLTRRAYSQFNDSKLLNSDYDLTPQRDNDDKYHHLLIDASSSISGVNLLLSDEYVVHNNKEDFSGQVGISTVDKIDDTIKPSYLDAISCDVISNMDSFQRNIPTTTSVFSQDSSLRSEGETSLVIPNTLSNLLLGNDYCK</sequence>
<evidence type="ECO:0000313" key="2">
    <source>
        <dbReference type="EMBL" id="KAF7278548.1"/>
    </source>
</evidence>
<dbReference type="InterPro" id="IPR029357">
    <property type="entry name" value="SPATA7"/>
</dbReference>
<evidence type="ECO:0000256" key="1">
    <source>
        <dbReference type="SAM" id="MobiDB-lite"/>
    </source>
</evidence>
<feature type="compositionally biased region" description="Basic and acidic residues" evidence="1">
    <location>
        <begin position="130"/>
        <end position="142"/>
    </location>
</feature>
<accession>A0A834MCC8</accession>
<organism evidence="2 3">
    <name type="scientific">Rhynchophorus ferrugineus</name>
    <name type="common">Red palm weevil</name>
    <name type="synonym">Curculio ferrugineus</name>
    <dbReference type="NCBI Taxonomy" id="354439"/>
    <lineage>
        <taxon>Eukaryota</taxon>
        <taxon>Metazoa</taxon>
        <taxon>Ecdysozoa</taxon>
        <taxon>Arthropoda</taxon>
        <taxon>Hexapoda</taxon>
        <taxon>Insecta</taxon>
        <taxon>Pterygota</taxon>
        <taxon>Neoptera</taxon>
        <taxon>Endopterygota</taxon>
        <taxon>Coleoptera</taxon>
        <taxon>Polyphaga</taxon>
        <taxon>Cucujiformia</taxon>
        <taxon>Curculionidae</taxon>
        <taxon>Dryophthorinae</taxon>
        <taxon>Rhynchophorus</taxon>
    </lineage>
</organism>
<comment type="caution">
    <text evidence="2">The sequence shown here is derived from an EMBL/GenBank/DDBJ whole genome shotgun (WGS) entry which is preliminary data.</text>
</comment>
<dbReference type="GO" id="GO:0000226">
    <property type="term" value="P:microtubule cytoskeleton organization"/>
    <property type="evidence" value="ECO:0007669"/>
    <property type="project" value="TreeGrafter"/>
</dbReference>
<dbReference type="AlphaFoldDB" id="A0A834MCC8"/>
<dbReference type="EMBL" id="JAACXV010000397">
    <property type="protein sequence ID" value="KAF7278548.1"/>
    <property type="molecule type" value="Genomic_DNA"/>
</dbReference>
<reference evidence="2" key="1">
    <citation type="submission" date="2020-08" db="EMBL/GenBank/DDBJ databases">
        <title>Genome sequencing and assembly of the red palm weevil Rhynchophorus ferrugineus.</title>
        <authorList>
            <person name="Dias G.B."/>
            <person name="Bergman C.M."/>
            <person name="Manee M."/>
        </authorList>
    </citation>
    <scope>NUCLEOTIDE SEQUENCE</scope>
    <source>
        <strain evidence="2">AA-2017</strain>
        <tissue evidence="2">Whole larva</tissue>
    </source>
</reference>